<dbReference type="AlphaFoldDB" id="A0A9W7T3I4"/>
<protein>
    <submittedName>
        <fullName evidence="1">Tyrosine-protein kinase transmembrane receptor ROR2</fullName>
    </submittedName>
</protein>
<accession>A0A9W7T3I4</accession>
<dbReference type="InterPro" id="IPR042566">
    <property type="entry name" value="L1_C"/>
</dbReference>
<gene>
    <name evidence="1" type="ORF">IRJ41_001013</name>
</gene>
<keyword evidence="1" id="KW-0808">Transferase</keyword>
<keyword evidence="1" id="KW-0675">Receptor</keyword>
<dbReference type="Proteomes" id="UP001059041">
    <property type="component" value="Unassembled WGS sequence"/>
</dbReference>
<keyword evidence="1" id="KW-0812">Transmembrane</keyword>
<proteinExistence type="predicted"/>
<evidence type="ECO:0000313" key="2">
    <source>
        <dbReference type="Proteomes" id="UP001059041"/>
    </source>
</evidence>
<keyword evidence="2" id="KW-1185">Reference proteome</keyword>
<evidence type="ECO:0000313" key="1">
    <source>
        <dbReference type="EMBL" id="KAI7789396.1"/>
    </source>
</evidence>
<dbReference type="Gene3D" id="3.30.250.20">
    <property type="entry name" value="L1 transposable element, C-terminal domain"/>
    <property type="match status" value="1"/>
</dbReference>
<reference evidence="1" key="1">
    <citation type="submission" date="2021-02" db="EMBL/GenBank/DDBJ databases">
        <title>Comparative genomics reveals that relaxation of natural selection precedes convergent phenotypic evolution of cavefish.</title>
        <authorList>
            <person name="Peng Z."/>
        </authorList>
    </citation>
    <scope>NUCLEOTIDE SEQUENCE</scope>
    <source>
        <tissue evidence="1">Muscle</tissue>
    </source>
</reference>
<organism evidence="1 2">
    <name type="scientific">Triplophysa rosa</name>
    <name type="common">Cave loach</name>
    <dbReference type="NCBI Taxonomy" id="992332"/>
    <lineage>
        <taxon>Eukaryota</taxon>
        <taxon>Metazoa</taxon>
        <taxon>Chordata</taxon>
        <taxon>Craniata</taxon>
        <taxon>Vertebrata</taxon>
        <taxon>Euteleostomi</taxon>
        <taxon>Actinopterygii</taxon>
        <taxon>Neopterygii</taxon>
        <taxon>Teleostei</taxon>
        <taxon>Ostariophysi</taxon>
        <taxon>Cypriniformes</taxon>
        <taxon>Nemacheilidae</taxon>
        <taxon>Triplophysa</taxon>
    </lineage>
</organism>
<name>A0A9W7T3I4_TRIRA</name>
<comment type="caution">
    <text evidence="1">The sequence shown here is derived from an EMBL/GenBank/DDBJ whole genome shotgun (WGS) entry which is preliminary data.</text>
</comment>
<sequence length="360" mass="40271">MSSRVPPCTVTCLSDARSPHFRERVPVLELPDLANAFGSVPHEMLWTAFDFFHVPDQDPACQLCAAPANLKHTIVGCKKSLTQGRYTWRHNQVLKSLAAAVETKRMAANAIPQNIKANSLKRQPFSREGQKPWAKPLTPDSGLLSIARDWEMQVVFNQGFTFPLEIAATNLRSDMVLWSSSSRTVLIVELTVPWEEAINEAFERKNLRYAKLAVEAEDRGWTAKVFPVEVGCRGFVSNSTTRLLKKVGIRGQAQRTVVKELATVVRYIVIISAKDGGHQLEYQGCKVLIFPDYMAEVVEQRRSFSAVMRSLRDLIVDHALRIPARLTITHNGNTKMFASPVAAKLYVDKELRQGGEAGQD</sequence>
<keyword evidence="1" id="KW-0418">Kinase</keyword>
<dbReference type="GO" id="GO:0016301">
    <property type="term" value="F:kinase activity"/>
    <property type="evidence" value="ECO:0007669"/>
    <property type="project" value="UniProtKB-KW"/>
</dbReference>
<keyword evidence="1" id="KW-0472">Membrane</keyword>
<dbReference type="EMBL" id="JAFHDT010000477">
    <property type="protein sequence ID" value="KAI7789396.1"/>
    <property type="molecule type" value="Genomic_DNA"/>
</dbReference>